<dbReference type="InterPro" id="IPR036390">
    <property type="entry name" value="WH_DNA-bd_sf"/>
</dbReference>
<dbReference type="STRING" id="933059.SAMN04488103_109173"/>
<dbReference type="RefSeq" id="WP_091302841.1">
    <property type="nucleotide sequence ID" value="NZ_FOCE01000009.1"/>
</dbReference>
<proteinExistence type="predicted"/>
<dbReference type="AlphaFoldDB" id="A0A1H8KQN2"/>
<protein>
    <submittedName>
        <fullName evidence="1">Uncharacterized protein</fullName>
    </submittedName>
</protein>
<organism evidence="1 2">
    <name type="scientific">Gemmobacter aquatilis</name>
    <dbReference type="NCBI Taxonomy" id="933059"/>
    <lineage>
        <taxon>Bacteria</taxon>
        <taxon>Pseudomonadati</taxon>
        <taxon>Pseudomonadota</taxon>
        <taxon>Alphaproteobacteria</taxon>
        <taxon>Rhodobacterales</taxon>
        <taxon>Paracoccaceae</taxon>
        <taxon>Gemmobacter</taxon>
    </lineage>
</organism>
<sequence>MSAAGMRFDAWDQDALCAAMLAAMGASGGRMPPGAAGQMNLQPRAGISNSQRVINTRRRVVAAILAGCHLRREIAAQSGLGIATVTQSVQRMEMDGLLRREPGGAGMCGASRLVLTQEGLDWVAENSGDPVGGGA</sequence>
<dbReference type="SUPFAM" id="SSF46785">
    <property type="entry name" value="Winged helix' DNA-binding domain"/>
    <property type="match status" value="1"/>
</dbReference>
<reference evidence="1 2" key="1">
    <citation type="submission" date="2016-10" db="EMBL/GenBank/DDBJ databases">
        <authorList>
            <person name="de Groot N.N."/>
        </authorList>
    </citation>
    <scope>NUCLEOTIDE SEQUENCE [LARGE SCALE GENOMIC DNA]</scope>
    <source>
        <strain evidence="1 2">DSM 3857</strain>
    </source>
</reference>
<dbReference type="InterPro" id="IPR036388">
    <property type="entry name" value="WH-like_DNA-bd_sf"/>
</dbReference>
<dbReference type="Proteomes" id="UP000198761">
    <property type="component" value="Unassembled WGS sequence"/>
</dbReference>
<evidence type="ECO:0000313" key="1">
    <source>
        <dbReference type="EMBL" id="SEN95209.1"/>
    </source>
</evidence>
<evidence type="ECO:0000313" key="2">
    <source>
        <dbReference type="Proteomes" id="UP000198761"/>
    </source>
</evidence>
<dbReference type="Gene3D" id="1.10.10.10">
    <property type="entry name" value="Winged helix-like DNA-binding domain superfamily/Winged helix DNA-binding domain"/>
    <property type="match status" value="1"/>
</dbReference>
<keyword evidence="2" id="KW-1185">Reference proteome</keyword>
<gene>
    <name evidence="1" type="ORF">SAMN04488103_109173</name>
</gene>
<dbReference type="EMBL" id="FOCE01000009">
    <property type="protein sequence ID" value="SEN95209.1"/>
    <property type="molecule type" value="Genomic_DNA"/>
</dbReference>
<accession>A0A1H8KQN2</accession>
<name>A0A1H8KQN2_9RHOB</name>